<sequence length="83" mass="9321">MTRYVLHPACRVREESFGLLFYDLRGPRLLFAETGGLVSAERLRGGGAGTDDLCDRPEAVQGRVERLLQSLVQKGFLREQSVR</sequence>
<protein>
    <recommendedName>
        <fullName evidence="3">Mycofactocin biosynthesis chaperone MftB</fullName>
    </recommendedName>
</protein>
<reference evidence="2" key="1">
    <citation type="journal article" date="2022" name="Int. J. Syst. Evol. Microbiol.">
        <title>Anaeromyxobacter oryzae sp. nov., Anaeromyxobacter diazotrophicus sp. nov. and Anaeromyxobacter paludicola sp. nov., isolated from paddy soils.</title>
        <authorList>
            <person name="Itoh H."/>
            <person name="Xu Z."/>
            <person name="Mise K."/>
            <person name="Masuda Y."/>
            <person name="Ushijima N."/>
            <person name="Hayakawa C."/>
            <person name="Shiratori Y."/>
            <person name="Senoo K."/>
        </authorList>
    </citation>
    <scope>NUCLEOTIDE SEQUENCE [LARGE SCALE GENOMIC DNA]</scope>
    <source>
        <strain evidence="2">Red232</strain>
    </source>
</reference>
<keyword evidence="2" id="KW-1185">Reference proteome</keyword>
<organism evidence="1 2">
    <name type="scientific">Anaeromyxobacter oryzae</name>
    <dbReference type="NCBI Taxonomy" id="2918170"/>
    <lineage>
        <taxon>Bacteria</taxon>
        <taxon>Pseudomonadati</taxon>
        <taxon>Myxococcota</taxon>
        <taxon>Myxococcia</taxon>
        <taxon>Myxococcales</taxon>
        <taxon>Cystobacterineae</taxon>
        <taxon>Anaeromyxobacteraceae</taxon>
        <taxon>Anaeromyxobacter</taxon>
    </lineage>
</organism>
<name>A0ABM7X1B9_9BACT</name>
<dbReference type="EMBL" id="AP025591">
    <property type="protein sequence ID" value="BDG05567.1"/>
    <property type="molecule type" value="Genomic_DNA"/>
</dbReference>
<proteinExistence type="predicted"/>
<accession>A0ABM7X1B9</accession>
<evidence type="ECO:0000313" key="2">
    <source>
        <dbReference type="Proteomes" id="UP001162891"/>
    </source>
</evidence>
<dbReference type="InterPro" id="IPR023850">
    <property type="entry name" value="MftB"/>
</dbReference>
<evidence type="ECO:0008006" key="3">
    <source>
        <dbReference type="Google" id="ProtNLM"/>
    </source>
</evidence>
<gene>
    <name evidence="1" type="ORF">AMOR_45630</name>
</gene>
<dbReference type="NCBIfam" id="TIGR03967">
    <property type="entry name" value="mycofact_MftB"/>
    <property type="match status" value="1"/>
</dbReference>
<evidence type="ECO:0000313" key="1">
    <source>
        <dbReference type="EMBL" id="BDG05567.1"/>
    </source>
</evidence>
<dbReference type="RefSeq" id="WP_248354514.1">
    <property type="nucleotide sequence ID" value="NZ_AP025591.1"/>
</dbReference>
<dbReference type="Proteomes" id="UP001162891">
    <property type="component" value="Chromosome"/>
</dbReference>